<accession>A0AAJ0B5K7</accession>
<keyword evidence="1" id="KW-0812">Transmembrane</keyword>
<comment type="caution">
    <text evidence="2">The sequence shown here is derived from an EMBL/GenBank/DDBJ whole genome shotgun (WGS) entry which is preliminary data.</text>
</comment>
<keyword evidence="1" id="KW-1133">Transmembrane helix</keyword>
<evidence type="ECO:0000256" key="1">
    <source>
        <dbReference type="SAM" id="Phobius"/>
    </source>
</evidence>
<keyword evidence="1" id="KW-0472">Membrane</keyword>
<gene>
    <name evidence="2" type="ORF">QBC47DRAFT_65665</name>
</gene>
<evidence type="ECO:0000313" key="3">
    <source>
        <dbReference type="Proteomes" id="UP001239445"/>
    </source>
</evidence>
<dbReference type="Proteomes" id="UP001239445">
    <property type="component" value="Unassembled WGS sequence"/>
</dbReference>
<organism evidence="2 3">
    <name type="scientific">Echria macrotheca</name>
    <dbReference type="NCBI Taxonomy" id="438768"/>
    <lineage>
        <taxon>Eukaryota</taxon>
        <taxon>Fungi</taxon>
        <taxon>Dikarya</taxon>
        <taxon>Ascomycota</taxon>
        <taxon>Pezizomycotina</taxon>
        <taxon>Sordariomycetes</taxon>
        <taxon>Sordariomycetidae</taxon>
        <taxon>Sordariales</taxon>
        <taxon>Schizotheciaceae</taxon>
        <taxon>Echria</taxon>
    </lineage>
</organism>
<proteinExistence type="predicted"/>
<name>A0AAJ0B5K7_9PEZI</name>
<evidence type="ECO:0000313" key="2">
    <source>
        <dbReference type="EMBL" id="KAK1752109.1"/>
    </source>
</evidence>
<protein>
    <submittedName>
        <fullName evidence="2">Uncharacterized protein</fullName>
    </submittedName>
</protein>
<reference evidence="2" key="1">
    <citation type="submission" date="2023-06" db="EMBL/GenBank/DDBJ databases">
        <title>Genome-scale phylogeny and comparative genomics of the fungal order Sordariales.</title>
        <authorList>
            <consortium name="Lawrence Berkeley National Laboratory"/>
            <person name="Hensen N."/>
            <person name="Bonometti L."/>
            <person name="Westerberg I."/>
            <person name="Brannstrom I.O."/>
            <person name="Guillou S."/>
            <person name="Cros-Aarteil S."/>
            <person name="Calhoun S."/>
            <person name="Haridas S."/>
            <person name="Kuo A."/>
            <person name="Mondo S."/>
            <person name="Pangilinan J."/>
            <person name="Riley R."/>
            <person name="Labutti K."/>
            <person name="Andreopoulos B."/>
            <person name="Lipzen A."/>
            <person name="Chen C."/>
            <person name="Yanf M."/>
            <person name="Daum C."/>
            <person name="Ng V."/>
            <person name="Clum A."/>
            <person name="Steindorff A."/>
            <person name="Ohm R."/>
            <person name="Martin F."/>
            <person name="Silar P."/>
            <person name="Natvig D."/>
            <person name="Lalanne C."/>
            <person name="Gautier V."/>
            <person name="Ament-Velasquez S.L."/>
            <person name="Kruys A."/>
            <person name="Hutchinson M.I."/>
            <person name="Powell A.J."/>
            <person name="Barry K."/>
            <person name="Miller A.N."/>
            <person name="Grigoriev I.V."/>
            <person name="Debuchy R."/>
            <person name="Gladieux P."/>
            <person name="Thoren M.H."/>
            <person name="Johannesson H."/>
        </authorList>
    </citation>
    <scope>NUCLEOTIDE SEQUENCE</scope>
    <source>
        <strain evidence="2">PSN4</strain>
    </source>
</reference>
<dbReference type="EMBL" id="MU839840">
    <property type="protein sequence ID" value="KAK1752109.1"/>
    <property type="molecule type" value="Genomic_DNA"/>
</dbReference>
<feature type="transmembrane region" description="Helical" evidence="1">
    <location>
        <begin position="20"/>
        <end position="42"/>
    </location>
</feature>
<sequence>MSPEASAPPADNLMRKSHVINNLILIVMVTISFLAVWVRLVWAACLRGGRRTWAFHRTQNTQQQQHQDTQR</sequence>
<keyword evidence="3" id="KW-1185">Reference proteome</keyword>
<dbReference type="AlphaFoldDB" id="A0AAJ0B5K7"/>